<dbReference type="Gene3D" id="2.160.20.80">
    <property type="entry name" value="E3 ubiquitin-protein ligase SopA"/>
    <property type="match status" value="2"/>
</dbReference>
<protein>
    <submittedName>
        <fullName evidence="1">Pentapeptide repeat-containing protein</fullName>
    </submittedName>
</protein>
<dbReference type="Pfam" id="PF00805">
    <property type="entry name" value="Pentapeptide"/>
    <property type="match status" value="3"/>
</dbReference>
<dbReference type="InterPro" id="IPR051082">
    <property type="entry name" value="Pentapeptide-BTB/POZ_domain"/>
</dbReference>
<dbReference type="SUPFAM" id="SSF141571">
    <property type="entry name" value="Pentapeptide repeat-like"/>
    <property type="match status" value="1"/>
</dbReference>
<proteinExistence type="predicted"/>
<accession>A0A6H2ELS9</accession>
<dbReference type="PANTHER" id="PTHR14136">
    <property type="entry name" value="BTB_POZ DOMAIN-CONTAINING PROTEIN KCTD9"/>
    <property type="match status" value="1"/>
</dbReference>
<dbReference type="InterPro" id="IPR001646">
    <property type="entry name" value="5peptide_repeat"/>
</dbReference>
<keyword evidence="2" id="KW-1185">Reference proteome</keyword>
<dbReference type="EMBL" id="CP050804">
    <property type="protein sequence ID" value="QJC22030.1"/>
    <property type="molecule type" value="Genomic_DNA"/>
</dbReference>
<gene>
    <name evidence="1" type="ORF">HC352_05615</name>
</gene>
<evidence type="ECO:0000313" key="1">
    <source>
        <dbReference type="EMBL" id="QJC22030.1"/>
    </source>
</evidence>
<name>A0A6H2ELS9_9ACTO</name>
<dbReference type="Proteomes" id="UP000502298">
    <property type="component" value="Chromosome"/>
</dbReference>
<sequence>MKTNAEKIAVWRKENPHARLTHYLLLLTLDLETLADADLRKADLWGADLRGADLSDANLSDANLSDANLSDANLSDANLSDANLRWANLRWANLSGADLRWANLSGADLRGANLSGADLSDADLWGAGHILQISNFYQYQAIFIPTPDGWKITIGCWTGSIEKLRTLADQDDGWPESTDTQIIENRPRLHLIADMCEMHVARFPGYTEGLAEKWGTADA</sequence>
<organism evidence="1 2">
    <name type="scientific">Arcanobacterium buesumense</name>
    <dbReference type="NCBI Taxonomy" id="2722751"/>
    <lineage>
        <taxon>Bacteria</taxon>
        <taxon>Bacillati</taxon>
        <taxon>Actinomycetota</taxon>
        <taxon>Actinomycetes</taxon>
        <taxon>Actinomycetales</taxon>
        <taxon>Actinomycetaceae</taxon>
        <taxon>Arcanobacterium</taxon>
    </lineage>
</organism>
<dbReference type="PANTHER" id="PTHR14136:SF17">
    <property type="entry name" value="BTB_POZ DOMAIN-CONTAINING PROTEIN KCTD9"/>
    <property type="match status" value="1"/>
</dbReference>
<dbReference type="AlphaFoldDB" id="A0A6H2ELS9"/>
<evidence type="ECO:0000313" key="2">
    <source>
        <dbReference type="Proteomes" id="UP000502298"/>
    </source>
</evidence>
<reference evidence="1 2" key="1">
    <citation type="submission" date="2020-03" db="EMBL/GenBank/DDBJ databases">
        <title>Complete genome of Arcanobacterium buesumensis sp. nov. strain 2701.</title>
        <authorList>
            <person name="Borowiak M."/>
            <person name="Alssahen M."/>
            <person name="Laemmler C."/>
            <person name="Malorny B."/>
            <person name="Hassan A."/>
            <person name="Prenger-Berninghoff E."/>
            <person name="Ploetz M."/>
            <person name="Abdulmawjood A."/>
        </authorList>
    </citation>
    <scope>NUCLEOTIDE SEQUENCE [LARGE SCALE GENOMIC DNA]</scope>
    <source>
        <strain evidence="1 2">2701</strain>
    </source>
</reference>
<dbReference type="RefSeq" id="WP_168917964.1">
    <property type="nucleotide sequence ID" value="NZ_CP050804.1"/>
</dbReference>
<dbReference type="KEGG" id="arca:HC352_05615"/>